<feature type="transmembrane region" description="Helical" evidence="1">
    <location>
        <begin position="34"/>
        <end position="53"/>
    </location>
</feature>
<feature type="transmembrane region" description="Helical" evidence="1">
    <location>
        <begin position="59"/>
        <end position="87"/>
    </location>
</feature>
<feature type="transmembrane region" description="Helical" evidence="1">
    <location>
        <begin position="196"/>
        <end position="214"/>
    </location>
</feature>
<evidence type="ECO:0000256" key="1">
    <source>
        <dbReference type="SAM" id="Phobius"/>
    </source>
</evidence>
<dbReference type="EMBL" id="NAFI01000188">
    <property type="protein sequence ID" value="OSJ02981.1"/>
    <property type="molecule type" value="Genomic_DNA"/>
</dbReference>
<evidence type="ECO:0000313" key="3">
    <source>
        <dbReference type="Proteomes" id="UP000193553"/>
    </source>
</evidence>
<organism evidence="2 3">
    <name type="scientific">Bradyrhizobium canariense</name>
    <dbReference type="NCBI Taxonomy" id="255045"/>
    <lineage>
        <taxon>Bacteria</taxon>
        <taxon>Pseudomonadati</taxon>
        <taxon>Pseudomonadota</taxon>
        <taxon>Alphaproteobacteria</taxon>
        <taxon>Hyphomicrobiales</taxon>
        <taxon>Nitrobacteraceae</taxon>
        <taxon>Bradyrhizobium</taxon>
    </lineage>
</organism>
<comment type="caution">
    <text evidence="2">The sequence shown here is derived from an EMBL/GenBank/DDBJ whole genome shotgun (WGS) entry which is preliminary data.</text>
</comment>
<protein>
    <submittedName>
        <fullName evidence="2">Uncharacterized protein</fullName>
    </submittedName>
</protein>
<dbReference type="OrthoDB" id="8250699at2"/>
<sequence>MEFRGPRNQPPAMDDATNSTDIRLREGASIAQRLVMSGFAAAVALCFTPGLFTHDTLEVIISVVALLVGAAFVGIIMLAPAVVWIITPDEILIGEQRPFGKLRTRIVAKDDIRGLQVPGSKRAKARFQLAFTLASGERLTSPPIADVTHVHDTVARIAAQFDVPDVEAPVNPLDASNPEMRLGDPLEPFSKRDIRIVALIVVALCAVPYAYRLWRGLSPGSVDIVLLPVGALAAFGVSRYANLVTGAFWIIRQGDIRVERLWGDGTLRADHIEGRDVKTITVERRGRSEDEHCIVVIRLQSGQRFRSPRIGSRPEARAVGTEIVRRLGIAPENNQI</sequence>
<dbReference type="Proteomes" id="UP000193553">
    <property type="component" value="Unassembled WGS sequence"/>
</dbReference>
<name>A0A1X3FMT5_9BRAD</name>
<keyword evidence="1" id="KW-0472">Membrane</keyword>
<gene>
    <name evidence="2" type="ORF">BSZ18_33725</name>
</gene>
<evidence type="ECO:0000313" key="2">
    <source>
        <dbReference type="EMBL" id="OSJ02981.1"/>
    </source>
</evidence>
<reference evidence="2 3" key="1">
    <citation type="submission" date="2017-03" db="EMBL/GenBank/DDBJ databases">
        <title>Whole genome sequences of fourteen strains of Bradyrhizobium canariense and one strain of Bradyrhizobium japonicum isolated from Lupinus (Papilionoideae: Genisteae) species in Algeria.</title>
        <authorList>
            <person name="Crovadore J."/>
            <person name="Chekireb D."/>
            <person name="Brachmann A."/>
            <person name="Chablais R."/>
            <person name="Cochard B."/>
            <person name="Lefort F."/>
        </authorList>
    </citation>
    <scope>NUCLEOTIDE SEQUENCE [LARGE SCALE GENOMIC DNA]</scope>
    <source>
        <strain evidence="2 3">UBMA195</strain>
    </source>
</reference>
<accession>A0A1X3FMT5</accession>
<keyword evidence="1" id="KW-0812">Transmembrane</keyword>
<feature type="transmembrane region" description="Helical" evidence="1">
    <location>
        <begin position="226"/>
        <end position="251"/>
    </location>
</feature>
<dbReference type="AlphaFoldDB" id="A0A1X3FMT5"/>
<keyword evidence="1" id="KW-1133">Transmembrane helix</keyword>
<proteinExistence type="predicted"/>